<dbReference type="AlphaFoldDB" id="A0A0F9ENE9"/>
<comment type="caution">
    <text evidence="1">The sequence shown here is derived from an EMBL/GenBank/DDBJ whole genome shotgun (WGS) entry which is preliminary data.</text>
</comment>
<proteinExistence type="predicted"/>
<protein>
    <submittedName>
        <fullName evidence="1">Uncharacterized protein</fullName>
    </submittedName>
</protein>
<evidence type="ECO:0000313" key="1">
    <source>
        <dbReference type="EMBL" id="KKL67761.1"/>
    </source>
</evidence>
<accession>A0A0F9ENE9</accession>
<gene>
    <name evidence="1" type="ORF">LCGC14_2131750</name>
</gene>
<dbReference type="InterPro" id="IPR045507">
    <property type="entry name" value="DUF6483"/>
</dbReference>
<dbReference type="EMBL" id="LAZR01026758">
    <property type="protein sequence ID" value="KKL67761.1"/>
    <property type="molecule type" value="Genomic_DNA"/>
</dbReference>
<reference evidence="1" key="1">
    <citation type="journal article" date="2015" name="Nature">
        <title>Complex archaea that bridge the gap between prokaryotes and eukaryotes.</title>
        <authorList>
            <person name="Spang A."/>
            <person name="Saw J.H."/>
            <person name="Jorgensen S.L."/>
            <person name="Zaremba-Niedzwiedzka K."/>
            <person name="Martijn J."/>
            <person name="Lind A.E."/>
            <person name="van Eijk R."/>
            <person name="Schleper C."/>
            <person name="Guy L."/>
            <person name="Ettema T.J."/>
        </authorList>
    </citation>
    <scope>NUCLEOTIDE SEQUENCE</scope>
</reference>
<organism evidence="1">
    <name type="scientific">marine sediment metagenome</name>
    <dbReference type="NCBI Taxonomy" id="412755"/>
    <lineage>
        <taxon>unclassified sequences</taxon>
        <taxon>metagenomes</taxon>
        <taxon>ecological metagenomes</taxon>
    </lineage>
</organism>
<sequence length="138" mass="15793">MEQRDYLMRQIEQLGQVLAKALAGLLNLKQVPDASLSIDEIRQIYGEELDITLDLVLVTPKEEIISVLMSRVKFIDHHLDTMAELLSETAELYDISDETGTAKDLRKKALYIYEYLQETSGTYSIDQAMKITQLKQLL</sequence>
<name>A0A0F9ENE9_9ZZZZ</name>
<dbReference type="Pfam" id="PF20092">
    <property type="entry name" value="DUF6483"/>
    <property type="match status" value="1"/>
</dbReference>